<keyword evidence="4" id="KW-1185">Reference proteome</keyword>
<dbReference type="GO" id="GO:0090313">
    <property type="term" value="P:regulation of protein targeting to membrane"/>
    <property type="evidence" value="ECO:0007669"/>
    <property type="project" value="TreeGrafter"/>
</dbReference>
<dbReference type="PANTHER" id="PTHR30441">
    <property type="entry name" value="DUF748 DOMAIN-CONTAINING PROTEIN"/>
    <property type="match status" value="1"/>
</dbReference>
<keyword evidence="1" id="KW-0812">Transmembrane</keyword>
<sequence>MARWLKISLIIFASLVLFFIVVLAGLSIYISSHKTKVIAMVTAELNKNLDGKLTVGDVKTSLFERFPSLSVKLENVSLRDKQFERHHHTLLNTRSFDVAVNFKQLLKGNVNIDHIDITGANIDLFTDSSGYTNTSIFKKDTTKANKGTGKNDLTQIGKFNLKEVIFTVDDRKAKKLFKFEVERLNGKINFPDTGWAAETDLKVMARSMAFSTVHGSFIKNKLIEGRLKGGYNSSTGVISVRSDDFSIGGDDFNVTASFNTKKKPADFTFFITADQLLWRHASSLLAPNISQKLNLFNLDKPIAITATIKGTFGPGDPFLYITAGVNNNKLSGPGWVIDDVSFKGVFTNNYIKGKGFTDANSIIRLSAFQGSYGHLPFVIDTGSIINLEKPIATGNFKSNFPATNFNYLFGSSVARFSKGTADMTLHYKADIVDYLINKPIVTGDINLRNADINYVPRNIAFKNTSVSFHFTKKDLTVDHIRVQSGRSVVLMKGRINNFLNLYYNAPEKIVIDWQINSPQLYIGEFIGFLGTRQHVETKKVNRRNSGNIVDQLGTVLDKAQAAIHINAANVHYNKFLATDAVADLHLSDDGVQISNASVKHAGGSLKLRGNIYQDKTQNHFNLNTTVNNVNVREFFLAFDNFGLTDITYQNLKGFLSSTTKITGRLSNAGGLVPLSIFGTSSINLQNAALLNYKPLINVGKFAFPFRNLREITIPRLDANFEIRGDKIVINPMQLNSSVLNADIAGTYGLKTGTDITMDVPLRNPKNDADITDSVKLAKRRNRGVVLHIRASDDESGKLKIGWNKDHKILGF</sequence>
<evidence type="ECO:0000313" key="3">
    <source>
        <dbReference type="EMBL" id="ASU33726.1"/>
    </source>
</evidence>
<dbReference type="GO" id="GO:0005886">
    <property type="term" value="C:plasma membrane"/>
    <property type="evidence" value="ECO:0007669"/>
    <property type="project" value="TreeGrafter"/>
</dbReference>
<dbReference type="InterPro" id="IPR052894">
    <property type="entry name" value="AsmA-related"/>
</dbReference>
<accession>A0A223NV59</accession>
<feature type="domain" description="AsmA" evidence="2">
    <location>
        <begin position="1"/>
        <end position="143"/>
    </location>
</feature>
<gene>
    <name evidence="3" type="ORF">MuYL_1830</name>
</gene>
<dbReference type="RefSeq" id="WP_094570142.1">
    <property type="nucleotide sequence ID" value="NZ_CP022743.1"/>
</dbReference>
<evidence type="ECO:0000313" key="4">
    <source>
        <dbReference type="Proteomes" id="UP000215002"/>
    </source>
</evidence>
<dbReference type="PANTHER" id="PTHR30441:SF8">
    <property type="entry name" value="DUF748 DOMAIN-CONTAINING PROTEIN"/>
    <property type="match status" value="1"/>
</dbReference>
<dbReference type="OrthoDB" id="1489065at2"/>
<name>A0A223NV59_9SPHI</name>
<evidence type="ECO:0000256" key="1">
    <source>
        <dbReference type="SAM" id="Phobius"/>
    </source>
</evidence>
<proteinExistence type="predicted"/>
<evidence type="ECO:0000259" key="2">
    <source>
        <dbReference type="Pfam" id="PF05170"/>
    </source>
</evidence>
<reference evidence="3 4" key="1">
    <citation type="submission" date="2017-08" db="EMBL/GenBank/DDBJ databases">
        <title>Complete genome sequence of Mucilaginibacter sp. strain BJC16-A31.</title>
        <authorList>
            <consortium name="Henan University of Science and Technology"/>
            <person name="You X."/>
        </authorList>
    </citation>
    <scope>NUCLEOTIDE SEQUENCE [LARGE SCALE GENOMIC DNA]</scope>
    <source>
        <strain evidence="3 4">BJC16-A31</strain>
    </source>
</reference>
<keyword evidence="1" id="KW-0472">Membrane</keyword>
<organism evidence="3 4">
    <name type="scientific">Mucilaginibacter xinganensis</name>
    <dbReference type="NCBI Taxonomy" id="1234841"/>
    <lineage>
        <taxon>Bacteria</taxon>
        <taxon>Pseudomonadati</taxon>
        <taxon>Bacteroidota</taxon>
        <taxon>Sphingobacteriia</taxon>
        <taxon>Sphingobacteriales</taxon>
        <taxon>Sphingobacteriaceae</taxon>
        <taxon>Mucilaginibacter</taxon>
    </lineage>
</organism>
<dbReference type="KEGG" id="muc:MuYL_1830"/>
<protein>
    <submittedName>
        <fullName evidence="3">AsmA family protein</fullName>
    </submittedName>
</protein>
<dbReference type="Proteomes" id="UP000215002">
    <property type="component" value="Chromosome"/>
</dbReference>
<dbReference type="InterPro" id="IPR007844">
    <property type="entry name" value="AsmA"/>
</dbReference>
<feature type="transmembrane region" description="Helical" evidence="1">
    <location>
        <begin position="7"/>
        <end position="30"/>
    </location>
</feature>
<dbReference type="Pfam" id="PF05170">
    <property type="entry name" value="AsmA"/>
    <property type="match status" value="1"/>
</dbReference>
<dbReference type="EMBL" id="CP022743">
    <property type="protein sequence ID" value="ASU33726.1"/>
    <property type="molecule type" value="Genomic_DNA"/>
</dbReference>
<dbReference type="AlphaFoldDB" id="A0A223NV59"/>
<keyword evidence="1" id="KW-1133">Transmembrane helix</keyword>